<dbReference type="STRING" id="767769.A0A1L9U1P8"/>
<accession>A0A1L9U1P8</accession>
<dbReference type="PANTHER" id="PTHR40781">
    <property type="match status" value="1"/>
</dbReference>
<evidence type="ECO:0000313" key="2">
    <source>
        <dbReference type="EMBL" id="OJJ65601.1"/>
    </source>
</evidence>
<feature type="domain" description="DUF7587" evidence="1">
    <location>
        <begin position="10"/>
        <end position="157"/>
    </location>
</feature>
<dbReference type="RefSeq" id="XP_067472852.1">
    <property type="nucleotide sequence ID" value="XM_067628222.1"/>
</dbReference>
<dbReference type="PANTHER" id="PTHR40781:SF1">
    <property type="match status" value="1"/>
</dbReference>
<evidence type="ECO:0000313" key="3">
    <source>
        <dbReference type="Proteomes" id="UP000184499"/>
    </source>
</evidence>
<dbReference type="AlphaFoldDB" id="A0A1L9U1P8"/>
<dbReference type="VEuPathDB" id="FungiDB:ASPBRDRAFT_60395"/>
<dbReference type="Pfam" id="PF24494">
    <property type="entry name" value="DUF7587"/>
    <property type="match status" value="1"/>
</dbReference>
<evidence type="ECO:0000259" key="1">
    <source>
        <dbReference type="Pfam" id="PF24494"/>
    </source>
</evidence>
<dbReference type="EMBL" id="KV878718">
    <property type="protein sequence ID" value="OJJ65601.1"/>
    <property type="molecule type" value="Genomic_DNA"/>
</dbReference>
<dbReference type="GeneID" id="93580710"/>
<protein>
    <recommendedName>
        <fullName evidence="1">DUF7587 domain-containing protein</fullName>
    </recommendedName>
</protein>
<dbReference type="Proteomes" id="UP000184499">
    <property type="component" value="Unassembled WGS sequence"/>
</dbReference>
<dbReference type="OMA" id="MCRKWRS"/>
<gene>
    <name evidence="2" type="ORF">ASPBRDRAFT_60395</name>
</gene>
<sequence>MEYCLSNKYLPSRLYRIDYPGSRTSYTRSEGFMAADRRKTYEDQADAIFKRDIVKQFTWSCRDPVPFISLFSDREHAENWGLKQPWRGTATYLSRSDWALYVIDTDRLDDACFFRLKDLVECLGLEIPDRANQHIGGTYLCLHNVPPGAIVERIDPEQVKCDRNNRKMVEAEKWGYLDGYDSSECEALQENWNTIIEKNLEDNWCIISQKSVPLDSF</sequence>
<proteinExistence type="predicted"/>
<organism evidence="2 3">
    <name type="scientific">Aspergillus brasiliensis (strain CBS 101740 / IMI 381727 / IBT 21946)</name>
    <dbReference type="NCBI Taxonomy" id="767769"/>
    <lineage>
        <taxon>Eukaryota</taxon>
        <taxon>Fungi</taxon>
        <taxon>Dikarya</taxon>
        <taxon>Ascomycota</taxon>
        <taxon>Pezizomycotina</taxon>
        <taxon>Eurotiomycetes</taxon>
        <taxon>Eurotiomycetidae</taxon>
        <taxon>Eurotiales</taxon>
        <taxon>Aspergillaceae</taxon>
        <taxon>Aspergillus</taxon>
        <taxon>Aspergillus subgen. Circumdati</taxon>
    </lineage>
</organism>
<keyword evidence="3" id="KW-1185">Reference proteome</keyword>
<dbReference type="InterPro" id="IPR056009">
    <property type="entry name" value="DUF7587"/>
</dbReference>
<reference evidence="3" key="1">
    <citation type="journal article" date="2017" name="Genome Biol.">
        <title>Comparative genomics reveals high biological diversity and specific adaptations in the industrially and medically important fungal genus Aspergillus.</title>
        <authorList>
            <person name="de Vries R.P."/>
            <person name="Riley R."/>
            <person name="Wiebenga A."/>
            <person name="Aguilar-Osorio G."/>
            <person name="Amillis S."/>
            <person name="Uchima C.A."/>
            <person name="Anderluh G."/>
            <person name="Asadollahi M."/>
            <person name="Askin M."/>
            <person name="Barry K."/>
            <person name="Battaglia E."/>
            <person name="Bayram O."/>
            <person name="Benocci T."/>
            <person name="Braus-Stromeyer S.A."/>
            <person name="Caldana C."/>
            <person name="Canovas D."/>
            <person name="Cerqueira G.C."/>
            <person name="Chen F."/>
            <person name="Chen W."/>
            <person name="Choi C."/>
            <person name="Clum A."/>
            <person name="Dos Santos R.A."/>
            <person name="Damasio A.R."/>
            <person name="Diallinas G."/>
            <person name="Emri T."/>
            <person name="Fekete E."/>
            <person name="Flipphi M."/>
            <person name="Freyberg S."/>
            <person name="Gallo A."/>
            <person name="Gournas C."/>
            <person name="Habgood R."/>
            <person name="Hainaut M."/>
            <person name="Harispe M.L."/>
            <person name="Henrissat B."/>
            <person name="Hilden K.S."/>
            <person name="Hope R."/>
            <person name="Hossain A."/>
            <person name="Karabika E."/>
            <person name="Karaffa L."/>
            <person name="Karanyi Z."/>
            <person name="Krasevec N."/>
            <person name="Kuo A."/>
            <person name="Kusch H."/>
            <person name="LaButti K."/>
            <person name="Lagendijk E.L."/>
            <person name="Lapidus A."/>
            <person name="Levasseur A."/>
            <person name="Lindquist E."/>
            <person name="Lipzen A."/>
            <person name="Logrieco A.F."/>
            <person name="MacCabe A."/>
            <person name="Maekelae M.R."/>
            <person name="Malavazi I."/>
            <person name="Melin P."/>
            <person name="Meyer V."/>
            <person name="Mielnichuk N."/>
            <person name="Miskei M."/>
            <person name="Molnar A.P."/>
            <person name="Mule G."/>
            <person name="Ngan C.Y."/>
            <person name="Orejas M."/>
            <person name="Orosz E."/>
            <person name="Ouedraogo J.P."/>
            <person name="Overkamp K.M."/>
            <person name="Park H.-S."/>
            <person name="Perrone G."/>
            <person name="Piumi F."/>
            <person name="Punt P.J."/>
            <person name="Ram A.F."/>
            <person name="Ramon A."/>
            <person name="Rauscher S."/>
            <person name="Record E."/>
            <person name="Riano-Pachon D.M."/>
            <person name="Robert V."/>
            <person name="Roehrig J."/>
            <person name="Ruller R."/>
            <person name="Salamov A."/>
            <person name="Salih N.S."/>
            <person name="Samson R.A."/>
            <person name="Sandor E."/>
            <person name="Sanguinetti M."/>
            <person name="Schuetze T."/>
            <person name="Sepcic K."/>
            <person name="Shelest E."/>
            <person name="Sherlock G."/>
            <person name="Sophianopoulou V."/>
            <person name="Squina F.M."/>
            <person name="Sun H."/>
            <person name="Susca A."/>
            <person name="Todd R.B."/>
            <person name="Tsang A."/>
            <person name="Unkles S.E."/>
            <person name="van de Wiele N."/>
            <person name="van Rossen-Uffink D."/>
            <person name="Oliveira J.V."/>
            <person name="Vesth T.C."/>
            <person name="Visser J."/>
            <person name="Yu J.-H."/>
            <person name="Zhou M."/>
            <person name="Andersen M.R."/>
            <person name="Archer D.B."/>
            <person name="Baker S.E."/>
            <person name="Benoit I."/>
            <person name="Brakhage A.A."/>
            <person name="Braus G.H."/>
            <person name="Fischer R."/>
            <person name="Frisvad J.C."/>
            <person name="Goldman G.H."/>
            <person name="Houbraken J."/>
            <person name="Oakley B."/>
            <person name="Pocsi I."/>
            <person name="Scazzocchio C."/>
            <person name="Seiboth B."/>
            <person name="vanKuyk P.A."/>
            <person name="Wortman J."/>
            <person name="Dyer P.S."/>
            <person name="Grigoriev I.V."/>
        </authorList>
    </citation>
    <scope>NUCLEOTIDE SEQUENCE [LARGE SCALE GENOMIC DNA]</scope>
    <source>
        <strain evidence="3">CBS 101740 / IMI 381727 / IBT 21946</strain>
    </source>
</reference>
<dbReference type="OrthoDB" id="88561at2759"/>
<name>A0A1L9U1P8_ASPBC</name>